<proteinExistence type="predicted"/>
<protein>
    <submittedName>
        <fullName evidence="2">Glycosyltransferase family 2 protein</fullName>
    </submittedName>
</protein>
<dbReference type="PANTHER" id="PTHR22916:SF3">
    <property type="entry name" value="UDP-GLCNAC:BETAGAL BETA-1,3-N-ACETYLGLUCOSAMINYLTRANSFERASE-LIKE PROTEIN 1"/>
    <property type="match status" value="1"/>
</dbReference>
<evidence type="ECO:0000313" key="2">
    <source>
        <dbReference type="EMBL" id="XDV02331.1"/>
    </source>
</evidence>
<dbReference type="SUPFAM" id="SSF53448">
    <property type="entry name" value="Nucleotide-diphospho-sugar transferases"/>
    <property type="match status" value="1"/>
</dbReference>
<dbReference type="GO" id="GO:0016758">
    <property type="term" value="F:hexosyltransferase activity"/>
    <property type="evidence" value="ECO:0007669"/>
    <property type="project" value="UniProtKB-ARBA"/>
</dbReference>
<dbReference type="Pfam" id="PF00535">
    <property type="entry name" value="Glycos_transf_2"/>
    <property type="match status" value="1"/>
</dbReference>
<sequence>MKVLFPKVTIIMATYNREIYIVETLKSIINQSFTNWECLIIDDGGTDNTVAVISPLLEEDKRFQYLKRPEKYKKGLPGTRNYGLDLAKGDYVIFFDDDDIVHPLNLELCVLELSRNDVSFCRYIRNVFYDDFDYQFDMSKEYDTFFIGINDVERLLNQDLPFNSCAVLWKKECFTNNRYVEHLLHAEEWELYSRILSTGIKGISIEKSLFFARKHSNSMTGQYYRLDPIRTSSNVDAILLVLKNLQEKGLFSHSLIRYFVTISYGFKEYDLFNKFINLLQLTFFEKIKWQVFYATFPLRLSAYRIKKAIKTFNK</sequence>
<accession>A0AB39WMQ7</accession>
<dbReference type="EMBL" id="CP165627">
    <property type="protein sequence ID" value="XDV02331.1"/>
    <property type="molecule type" value="Genomic_DNA"/>
</dbReference>
<dbReference type="PANTHER" id="PTHR22916">
    <property type="entry name" value="GLYCOSYLTRANSFERASE"/>
    <property type="match status" value="1"/>
</dbReference>
<organism evidence="2">
    <name type="scientific">Flavobacterium sp. WC2429</name>
    <dbReference type="NCBI Taxonomy" id="3234140"/>
    <lineage>
        <taxon>Bacteria</taxon>
        <taxon>Pseudomonadati</taxon>
        <taxon>Bacteroidota</taxon>
        <taxon>Flavobacteriia</taxon>
        <taxon>Flavobacteriales</taxon>
        <taxon>Flavobacteriaceae</taxon>
        <taxon>Flavobacterium</taxon>
    </lineage>
</organism>
<dbReference type="Gene3D" id="3.90.550.10">
    <property type="entry name" value="Spore Coat Polysaccharide Biosynthesis Protein SpsA, Chain A"/>
    <property type="match status" value="1"/>
</dbReference>
<dbReference type="InterPro" id="IPR029044">
    <property type="entry name" value="Nucleotide-diphossugar_trans"/>
</dbReference>
<gene>
    <name evidence="2" type="ORF">AB3G32_01420</name>
</gene>
<dbReference type="InterPro" id="IPR001173">
    <property type="entry name" value="Glyco_trans_2-like"/>
</dbReference>
<dbReference type="AlphaFoldDB" id="A0AB39WMQ7"/>
<dbReference type="CDD" id="cd00761">
    <property type="entry name" value="Glyco_tranf_GTA_type"/>
    <property type="match status" value="1"/>
</dbReference>
<name>A0AB39WMQ7_9FLAO</name>
<dbReference type="RefSeq" id="WP_369765619.1">
    <property type="nucleotide sequence ID" value="NZ_CP165627.1"/>
</dbReference>
<feature type="domain" description="Glycosyltransferase 2-like" evidence="1">
    <location>
        <begin position="9"/>
        <end position="136"/>
    </location>
</feature>
<reference evidence="2" key="1">
    <citation type="submission" date="2024-07" db="EMBL/GenBank/DDBJ databases">
        <authorList>
            <person name="Biller S.J."/>
        </authorList>
    </citation>
    <scope>NUCLEOTIDE SEQUENCE</scope>
    <source>
        <strain evidence="2">WC2429</strain>
    </source>
</reference>
<evidence type="ECO:0000259" key="1">
    <source>
        <dbReference type="Pfam" id="PF00535"/>
    </source>
</evidence>